<reference evidence="1 2" key="1">
    <citation type="journal article" date="2022" name="Hortic Res">
        <title>A haplotype resolved chromosomal level avocado genome allows analysis of novel avocado genes.</title>
        <authorList>
            <person name="Nath O."/>
            <person name="Fletcher S.J."/>
            <person name="Hayward A."/>
            <person name="Shaw L.M."/>
            <person name="Masouleh A.K."/>
            <person name="Furtado A."/>
            <person name="Henry R.J."/>
            <person name="Mitter N."/>
        </authorList>
    </citation>
    <scope>NUCLEOTIDE SEQUENCE [LARGE SCALE GENOMIC DNA]</scope>
    <source>
        <strain evidence="2">cv. Hass</strain>
    </source>
</reference>
<dbReference type="Proteomes" id="UP001234297">
    <property type="component" value="Chromosome 1"/>
</dbReference>
<gene>
    <name evidence="1" type="ORF">MRB53_001911</name>
</gene>
<organism evidence="1 2">
    <name type="scientific">Persea americana</name>
    <name type="common">Avocado</name>
    <dbReference type="NCBI Taxonomy" id="3435"/>
    <lineage>
        <taxon>Eukaryota</taxon>
        <taxon>Viridiplantae</taxon>
        <taxon>Streptophyta</taxon>
        <taxon>Embryophyta</taxon>
        <taxon>Tracheophyta</taxon>
        <taxon>Spermatophyta</taxon>
        <taxon>Magnoliopsida</taxon>
        <taxon>Magnoliidae</taxon>
        <taxon>Laurales</taxon>
        <taxon>Lauraceae</taxon>
        <taxon>Persea</taxon>
    </lineage>
</organism>
<name>A0ACC2MTP2_PERAE</name>
<dbReference type="EMBL" id="CM056809">
    <property type="protein sequence ID" value="KAJ8648888.1"/>
    <property type="molecule type" value="Genomic_DNA"/>
</dbReference>
<proteinExistence type="predicted"/>
<keyword evidence="2" id="KW-1185">Reference proteome</keyword>
<accession>A0ACC2MTP2</accession>
<protein>
    <submittedName>
        <fullName evidence="1">Uncharacterized protein</fullName>
    </submittedName>
</protein>
<sequence length="127" mass="14972">MGTQERDESWKKLLRWGHQMRAGCCYEGEAPRDLSERVRKRWGGATMETYPSKREMLRGGGAVMGTVCEQERDAARERRHDGEARQWGQYPSERAESHSFLKFCFISRAAFGFFFTRMTWFWRASEC</sequence>
<comment type="caution">
    <text evidence="1">The sequence shown here is derived from an EMBL/GenBank/DDBJ whole genome shotgun (WGS) entry which is preliminary data.</text>
</comment>
<evidence type="ECO:0000313" key="2">
    <source>
        <dbReference type="Proteomes" id="UP001234297"/>
    </source>
</evidence>
<evidence type="ECO:0000313" key="1">
    <source>
        <dbReference type="EMBL" id="KAJ8648888.1"/>
    </source>
</evidence>